<dbReference type="OrthoDB" id="6629495at2"/>
<reference evidence="1 2" key="1">
    <citation type="submission" date="2015-12" db="EMBL/GenBank/DDBJ databases">
        <authorList>
            <person name="Shamseldin A."/>
            <person name="Moawad H."/>
            <person name="Abd El-Rahim W.M."/>
            <person name="Sadowsky M.J."/>
        </authorList>
    </citation>
    <scope>NUCLEOTIDE SEQUENCE [LARGE SCALE GENOMIC DNA]</scope>
    <source>
        <strain evidence="1 2">D7</strain>
    </source>
</reference>
<sequence>MSDIAFTREEKDALVSKLQRYFDGELSVELGQFDGEFLLDFISKEMGASFYNKGVNDARAVVASRLQVIDEELYAIEKVL</sequence>
<accession>A0A126Q0H7</accession>
<protein>
    <recommendedName>
        <fullName evidence="3">DUF2164 domain-containing protein</fullName>
    </recommendedName>
</protein>
<dbReference type="RefSeq" id="WP_061095192.1">
    <property type="nucleotide sequence ID" value="NZ_CP014323.1"/>
</dbReference>
<evidence type="ECO:0008006" key="3">
    <source>
        <dbReference type="Google" id="ProtNLM"/>
    </source>
</evidence>
<evidence type="ECO:0000313" key="2">
    <source>
        <dbReference type="Proteomes" id="UP000063991"/>
    </source>
</evidence>
<evidence type="ECO:0000313" key="1">
    <source>
        <dbReference type="EMBL" id="AMJ98685.1"/>
    </source>
</evidence>
<name>A0A126Q0H7_ALTMA</name>
<organism evidence="1 2">
    <name type="scientific">Alteromonas macleodii</name>
    <name type="common">Pseudoalteromonas macleodii</name>
    <dbReference type="NCBI Taxonomy" id="28108"/>
    <lineage>
        <taxon>Bacteria</taxon>
        <taxon>Pseudomonadati</taxon>
        <taxon>Pseudomonadota</taxon>
        <taxon>Gammaproteobacteria</taxon>
        <taxon>Alteromonadales</taxon>
        <taxon>Alteromonadaceae</taxon>
        <taxon>Alteromonas/Salinimonas group</taxon>
        <taxon>Alteromonas</taxon>
    </lineage>
</organism>
<proteinExistence type="predicted"/>
<dbReference type="InterPro" id="IPR018680">
    <property type="entry name" value="DUF2164"/>
</dbReference>
<dbReference type="EMBL" id="CP014323">
    <property type="protein sequence ID" value="AMJ98685.1"/>
    <property type="molecule type" value="Genomic_DNA"/>
</dbReference>
<dbReference type="Proteomes" id="UP000063991">
    <property type="component" value="Chromosome"/>
</dbReference>
<dbReference type="AlphaFoldDB" id="A0A126Q0H7"/>
<gene>
    <name evidence="1" type="ORF">AVL55_11210</name>
</gene>
<dbReference type="Pfam" id="PF09932">
    <property type="entry name" value="DUF2164"/>
    <property type="match status" value="1"/>
</dbReference>